<evidence type="ECO:0000313" key="1">
    <source>
        <dbReference type="EMBL" id="CEH16584.1"/>
    </source>
</evidence>
<sequence length="56" mass="5766">MVKTKDAEASLCTSPPLPHSSGRVLLLAGPLAACCVTLVPSNLVAMSSELDDDVQI</sequence>
<reference evidence="2" key="1">
    <citation type="submission" date="2014-09" db="EMBL/GenBank/DDBJ databases">
        <authorList>
            <person name="Sharma Rahul"/>
            <person name="Thines Marco"/>
        </authorList>
    </citation>
    <scope>NUCLEOTIDE SEQUENCE [LARGE SCALE GENOMIC DNA]</scope>
</reference>
<proteinExistence type="predicted"/>
<protein>
    <submittedName>
        <fullName evidence="1">Uncharacterized protein</fullName>
    </submittedName>
</protein>
<dbReference type="AlphaFoldDB" id="A0A0P1BJU4"/>
<accession>A0A0P1BJU4</accession>
<evidence type="ECO:0000313" key="2">
    <source>
        <dbReference type="Proteomes" id="UP000054845"/>
    </source>
</evidence>
<dbReference type="EMBL" id="CCYA01000318">
    <property type="protein sequence ID" value="CEH16584.1"/>
    <property type="molecule type" value="Genomic_DNA"/>
</dbReference>
<organism evidence="1 2">
    <name type="scientific">Ceraceosorus bombacis</name>
    <dbReference type="NCBI Taxonomy" id="401625"/>
    <lineage>
        <taxon>Eukaryota</taxon>
        <taxon>Fungi</taxon>
        <taxon>Dikarya</taxon>
        <taxon>Basidiomycota</taxon>
        <taxon>Ustilaginomycotina</taxon>
        <taxon>Exobasidiomycetes</taxon>
        <taxon>Ceraceosorales</taxon>
        <taxon>Ceraceosoraceae</taxon>
        <taxon>Ceraceosorus</taxon>
    </lineage>
</organism>
<name>A0A0P1BJU4_9BASI</name>
<keyword evidence="2" id="KW-1185">Reference proteome</keyword>
<dbReference type="Proteomes" id="UP000054845">
    <property type="component" value="Unassembled WGS sequence"/>
</dbReference>